<feature type="transmembrane region" description="Helical" evidence="1">
    <location>
        <begin position="762"/>
        <end position="783"/>
    </location>
</feature>
<dbReference type="PANTHER" id="PTHR47501">
    <property type="entry name" value="TRANSPOSASE-RELATED"/>
    <property type="match status" value="1"/>
</dbReference>
<sequence>MPTQQILDEKGNAIKIDPIVFWQDHTARFPDIINLALTMVAIPASSAAAERLFSVSGWHYIGRKDRLDKANLAAKTFISFEGSRPSVILHNEEAQWNVNLWITKLKFQKNFPVEFTKEFIDNQVECINFLKFTEKEFPDERGKSKTKEKKIVEDDIESGWDVTMVETAYKAVVEVYGSVFVPLFPAHPCPECSKIGVLGMVVVTSNSKSHWCSVVTKDARLLISILFLPYRKKGKCWFEYNEMITSQAELQRVKEEVATVLKGNHNNSSPHLGSNTDLQHFIQKGYTYAIDNDSAEFMVLFFQKQQRWKLKQVNHLGIEIGNDLNLHLKLMDTYPKARSHTTVSHSSLNNARRHITSNLKDPPLAKQIMTQADLYDKIMNFITKDTLSLNEVEREGFVDLIGGLIGKLVGKKRYFFTGRLQREYSNSKTNLIIALEKASFKQVSTTADMWTACRRSFLGMTVHWIEKDVDEVEDFVYLDIGNIFEKYFKECEAQKATASDSSDDENIAAMHTKRIKLPKHIRCSCHLLNLIATTDINNINNVTFKKMKKRIDAKLQKIWSKQSRSSLALDYIKDKLGVLFVLYNATRWNSFYDAVECVTKLIESKNEELSELFLHFNIEPFTKAEEEFLLEYVRIMEPFTQALDVLQNEEKMSLGWVLPTIKLLQEKIEEFSKDSSIVHCESLVLAIISGLNTRFGEMFKNVRMRLASVSDPNFKTIWADESEKENNGGDVSPKKKTRFLDGYKTKRDSLEADEVPYNKKNLHVTFFCLFFYCLQMYYIFFLIREYNSALPSSAACERVFRTAGLIFTAKRTRLSDLNFEILVLKKLNYECCRCWIDSPTKTSKK</sequence>
<dbReference type="Proteomes" id="UP000076858">
    <property type="component" value="Unassembled WGS sequence"/>
</dbReference>
<dbReference type="InterPro" id="IPR008906">
    <property type="entry name" value="HATC_C_dom"/>
</dbReference>
<evidence type="ECO:0000313" key="4">
    <source>
        <dbReference type="Proteomes" id="UP000076858"/>
    </source>
</evidence>
<keyword evidence="4" id="KW-1185">Reference proteome</keyword>
<dbReference type="PANTHER" id="PTHR47501:SF5">
    <property type="entry name" value="HAT C-TERMINAL DIMERISATION DOMAIN-CONTAINING PROTEIN"/>
    <property type="match status" value="1"/>
</dbReference>
<evidence type="ECO:0000256" key="1">
    <source>
        <dbReference type="SAM" id="Phobius"/>
    </source>
</evidence>
<dbReference type="EMBL" id="LRGB01003030">
    <property type="protein sequence ID" value="KZS04928.1"/>
    <property type="molecule type" value="Genomic_DNA"/>
</dbReference>
<gene>
    <name evidence="3" type="ORF">APZ42_032054</name>
</gene>
<dbReference type="Pfam" id="PF05699">
    <property type="entry name" value="Dimer_Tnp_hAT"/>
    <property type="match status" value="1"/>
</dbReference>
<dbReference type="InterPro" id="IPR012337">
    <property type="entry name" value="RNaseH-like_sf"/>
</dbReference>
<dbReference type="OrthoDB" id="6382074at2759"/>
<keyword evidence="1" id="KW-1133">Transmembrane helix</keyword>
<accession>A0A164MCD6</accession>
<dbReference type="AlphaFoldDB" id="A0A164MCD6"/>
<proteinExistence type="predicted"/>
<organism evidence="3 4">
    <name type="scientific">Daphnia magna</name>
    <dbReference type="NCBI Taxonomy" id="35525"/>
    <lineage>
        <taxon>Eukaryota</taxon>
        <taxon>Metazoa</taxon>
        <taxon>Ecdysozoa</taxon>
        <taxon>Arthropoda</taxon>
        <taxon>Crustacea</taxon>
        <taxon>Branchiopoda</taxon>
        <taxon>Diplostraca</taxon>
        <taxon>Cladocera</taxon>
        <taxon>Anomopoda</taxon>
        <taxon>Daphniidae</taxon>
        <taxon>Daphnia</taxon>
    </lineage>
</organism>
<keyword evidence="1" id="KW-0812">Transmembrane</keyword>
<keyword evidence="1" id="KW-0472">Membrane</keyword>
<dbReference type="SUPFAM" id="SSF53098">
    <property type="entry name" value="Ribonuclease H-like"/>
    <property type="match status" value="2"/>
</dbReference>
<comment type="caution">
    <text evidence="3">The sequence shown here is derived from an EMBL/GenBank/DDBJ whole genome shotgun (WGS) entry which is preliminary data.</text>
</comment>
<evidence type="ECO:0000259" key="2">
    <source>
        <dbReference type="Pfam" id="PF05699"/>
    </source>
</evidence>
<reference evidence="3 4" key="1">
    <citation type="submission" date="2016-03" db="EMBL/GenBank/DDBJ databases">
        <title>EvidentialGene: Evidence-directed Construction of Genes on Genomes.</title>
        <authorList>
            <person name="Gilbert D.G."/>
            <person name="Choi J.-H."/>
            <person name="Mockaitis K."/>
            <person name="Colbourne J."/>
            <person name="Pfrender M."/>
        </authorList>
    </citation>
    <scope>NUCLEOTIDE SEQUENCE [LARGE SCALE GENOMIC DNA]</scope>
    <source>
        <strain evidence="3 4">Xinb3</strain>
        <tissue evidence="3">Complete organism</tissue>
    </source>
</reference>
<evidence type="ECO:0000313" key="3">
    <source>
        <dbReference type="EMBL" id="KZS04928.1"/>
    </source>
</evidence>
<dbReference type="STRING" id="35525.A0A164MCD6"/>
<dbReference type="GO" id="GO:0046983">
    <property type="term" value="F:protein dimerization activity"/>
    <property type="evidence" value="ECO:0007669"/>
    <property type="project" value="InterPro"/>
</dbReference>
<name>A0A164MCD6_9CRUS</name>
<feature type="domain" description="HAT C-terminal dimerisation" evidence="2">
    <location>
        <begin position="8"/>
        <end position="78"/>
    </location>
</feature>
<protein>
    <recommendedName>
        <fullName evidence="2">HAT C-terminal dimerisation domain-containing protein</fullName>
    </recommendedName>
</protein>